<dbReference type="Pfam" id="PF00072">
    <property type="entry name" value="Response_reg"/>
    <property type="match status" value="1"/>
</dbReference>
<dbReference type="PANTHER" id="PTHR45138:SF9">
    <property type="entry name" value="DIGUANYLATE CYCLASE DGCM-RELATED"/>
    <property type="match status" value="1"/>
</dbReference>
<dbReference type="PROSITE" id="PS50110">
    <property type="entry name" value="RESPONSE_REGULATORY"/>
    <property type="match status" value="1"/>
</dbReference>
<dbReference type="GO" id="GO:0016301">
    <property type="term" value="F:kinase activity"/>
    <property type="evidence" value="ECO:0007669"/>
    <property type="project" value="UniProtKB-KW"/>
</dbReference>
<dbReference type="STRING" id="1121448.DGI_2285"/>
<keyword evidence="7" id="KW-0418">Kinase</keyword>
<evidence type="ECO:0000259" key="5">
    <source>
        <dbReference type="PROSITE" id="PS50110"/>
    </source>
</evidence>
<dbReference type="PROSITE" id="PS50887">
    <property type="entry name" value="GGDEF"/>
    <property type="match status" value="1"/>
</dbReference>
<dbReference type="Pfam" id="PF11849">
    <property type="entry name" value="DUF3369"/>
    <property type="match status" value="1"/>
</dbReference>
<evidence type="ECO:0000256" key="4">
    <source>
        <dbReference type="SAM" id="Coils"/>
    </source>
</evidence>
<dbReference type="Gene3D" id="3.40.50.2300">
    <property type="match status" value="1"/>
</dbReference>
<evidence type="ECO:0000256" key="2">
    <source>
        <dbReference type="ARBA" id="ARBA00034247"/>
    </source>
</evidence>
<keyword evidence="4" id="KW-0175">Coiled coil</keyword>
<dbReference type="SUPFAM" id="SSF52172">
    <property type="entry name" value="CheY-like"/>
    <property type="match status" value="1"/>
</dbReference>
<dbReference type="CDD" id="cd01949">
    <property type="entry name" value="GGDEF"/>
    <property type="match status" value="1"/>
</dbReference>
<proteinExistence type="predicted"/>
<dbReference type="KEGG" id="dgg:DGI_2285"/>
<dbReference type="InterPro" id="IPR001789">
    <property type="entry name" value="Sig_transdc_resp-reg_receiver"/>
</dbReference>
<dbReference type="GO" id="GO:0000160">
    <property type="term" value="P:phosphorelay signal transduction system"/>
    <property type="evidence" value="ECO:0007669"/>
    <property type="project" value="InterPro"/>
</dbReference>
<accession>T2GCZ1</accession>
<dbReference type="InterPro" id="IPR021800">
    <property type="entry name" value="DUF3369"/>
</dbReference>
<evidence type="ECO:0000259" key="6">
    <source>
        <dbReference type="PROSITE" id="PS50887"/>
    </source>
</evidence>
<reference evidence="8" key="2">
    <citation type="submission" date="2013-07" db="EMBL/GenBank/DDBJ databases">
        <authorList>
            <person name="Morais-Silva F.O."/>
            <person name="Rezende A.M."/>
            <person name="Pimentel C."/>
            <person name="Resende D.M."/>
            <person name="Santos C.I."/>
            <person name="Clemente C."/>
            <person name="de Oliveira L.M."/>
            <person name="da Silva S.M."/>
            <person name="Costa D.A."/>
            <person name="Varela-Raposo A."/>
            <person name="Horacio E.C.A."/>
            <person name="Matos M."/>
            <person name="Flores O."/>
            <person name="Ruiz J.C."/>
            <person name="Rodrigues-Pousada C."/>
        </authorList>
    </citation>
    <scope>NUCLEOTIDE SEQUENCE [LARGE SCALE GENOMIC DNA]</scope>
    <source>
        <strain evidence="8">ATCC 19364 / DSM 1382 / NCIMB 9332 / VKM B-1759</strain>
    </source>
</reference>
<dbReference type="InterPro" id="IPR050469">
    <property type="entry name" value="Diguanylate_Cyclase"/>
</dbReference>
<dbReference type="HOGENOM" id="CLU_000445_11_28_7"/>
<sequence length="521" mass="57882">MTQFLFAPKKAAPEADAKSAAEPAVHTASQDEGWPVLIVDDDAEVHAVTRLALRKVSYKNRRLQLLSAYSAAEAEAILRQRHDIAVILLDVVMETEDAGLRLTQKIREEMGIKATRIILRTGQPGQAPEERVIVDYDINDYKAKTELTTQKLFTTLIAALRSYRDIITIEANRAGLEKIIRASDQLMEMVSMTEFADGALLQVCSLLEQKPEGVICLQKADGGPPTIIAGAGRFSALARSTLDALEDPHVQDAIRTAFERRENVYLDNATTLYLRAEDGNEVAALALQRSPLRQDDRRLLELFASKISASFTNVLLYEKLLAANEQLTLANEDLERRVVERTAELQKANEQLMEMASTDCLTKICNRRRLFELGLQELGRSQRSGVPFSLILFDLDRFKSINDTYGHDAGDEILRQAALRAASCLRLYDTLARHGGEEFAVLLPETQCQDASSVAERIRSHFACLPVLYGKTEIPFTASFGIATHQPGESFDDVLKRADAALYGAKEQGRNRVQTVCSGTR</sequence>
<dbReference type="PATRIC" id="fig|1121448.10.peg.2238"/>
<evidence type="ECO:0000256" key="3">
    <source>
        <dbReference type="PROSITE-ProRule" id="PRU00169"/>
    </source>
</evidence>
<comment type="catalytic activity">
    <reaction evidence="2">
        <text>2 GTP = 3',3'-c-di-GMP + 2 diphosphate</text>
        <dbReference type="Rhea" id="RHEA:24898"/>
        <dbReference type="ChEBI" id="CHEBI:33019"/>
        <dbReference type="ChEBI" id="CHEBI:37565"/>
        <dbReference type="ChEBI" id="CHEBI:58805"/>
        <dbReference type="EC" id="2.7.7.65"/>
    </reaction>
</comment>
<dbReference type="InterPro" id="IPR000160">
    <property type="entry name" value="GGDEF_dom"/>
</dbReference>
<keyword evidence="3" id="KW-0597">Phosphoprotein</keyword>
<dbReference type="eggNOG" id="COG3706">
    <property type="taxonomic scope" value="Bacteria"/>
</dbReference>
<name>T2GCZ1_MEGG1</name>
<dbReference type="NCBIfam" id="TIGR00254">
    <property type="entry name" value="GGDEF"/>
    <property type="match status" value="1"/>
</dbReference>
<dbReference type="Proteomes" id="UP000016587">
    <property type="component" value="Chromosome"/>
</dbReference>
<organism evidence="7 8">
    <name type="scientific">Megalodesulfovibrio gigas (strain ATCC 19364 / DSM 1382 / NCIMB 9332 / VKM B-1759)</name>
    <name type="common">Desulfovibrio gigas</name>
    <dbReference type="NCBI Taxonomy" id="1121448"/>
    <lineage>
        <taxon>Bacteria</taxon>
        <taxon>Pseudomonadati</taxon>
        <taxon>Thermodesulfobacteriota</taxon>
        <taxon>Desulfovibrionia</taxon>
        <taxon>Desulfovibrionales</taxon>
        <taxon>Desulfovibrionaceae</taxon>
        <taxon>Megalodesulfovibrio</taxon>
    </lineage>
</organism>
<dbReference type="InterPro" id="IPR043128">
    <property type="entry name" value="Rev_trsase/Diguanyl_cyclase"/>
</dbReference>
<feature type="domain" description="Response regulatory" evidence="5">
    <location>
        <begin position="35"/>
        <end position="159"/>
    </location>
</feature>
<evidence type="ECO:0000313" key="7">
    <source>
        <dbReference type="EMBL" id="AGW14039.1"/>
    </source>
</evidence>
<evidence type="ECO:0000313" key="8">
    <source>
        <dbReference type="Proteomes" id="UP000016587"/>
    </source>
</evidence>
<dbReference type="EMBL" id="CP006585">
    <property type="protein sequence ID" value="AGW14039.1"/>
    <property type="molecule type" value="Genomic_DNA"/>
</dbReference>
<feature type="coiled-coil region" evidence="4">
    <location>
        <begin position="317"/>
        <end position="351"/>
    </location>
</feature>
<dbReference type="eggNOG" id="COG0784">
    <property type="taxonomic scope" value="Bacteria"/>
</dbReference>
<dbReference type="SMART" id="SM00448">
    <property type="entry name" value="REC"/>
    <property type="match status" value="1"/>
</dbReference>
<dbReference type="InterPro" id="IPR011006">
    <property type="entry name" value="CheY-like_superfamily"/>
</dbReference>
<reference evidence="7 8" key="1">
    <citation type="journal article" date="2013" name="J. Bacteriol.">
        <title>Roles of HynAB and Ech, the only two hydrogenases found in the model sulfate reducer Desulfovibrio gigas.</title>
        <authorList>
            <person name="Morais-Silva F.O."/>
            <person name="Santos C.I."/>
            <person name="Rodrigues R."/>
            <person name="Pereira I.A."/>
            <person name="Rodrigues-Pousada C."/>
        </authorList>
    </citation>
    <scope>NUCLEOTIDE SEQUENCE [LARGE SCALE GENOMIC DNA]</scope>
    <source>
        <strain evidence="8">ATCC 19364 / DSM 1382 / NCIMB 9332 / VKM B-1759</strain>
    </source>
</reference>
<keyword evidence="7" id="KW-0808">Transferase</keyword>
<dbReference type="FunFam" id="3.30.70.270:FF:000001">
    <property type="entry name" value="Diguanylate cyclase domain protein"/>
    <property type="match status" value="1"/>
</dbReference>
<evidence type="ECO:0000256" key="1">
    <source>
        <dbReference type="ARBA" id="ARBA00012528"/>
    </source>
</evidence>
<dbReference type="AlphaFoldDB" id="T2GCZ1"/>
<keyword evidence="8" id="KW-1185">Reference proteome</keyword>
<dbReference type="RefSeq" id="WP_021760991.1">
    <property type="nucleotide sequence ID" value="NC_022444.1"/>
</dbReference>
<dbReference type="EC" id="2.7.7.65" evidence="1"/>
<gene>
    <name evidence="7" type="ORF">DGI_2285</name>
</gene>
<feature type="domain" description="GGDEF" evidence="6">
    <location>
        <begin position="386"/>
        <end position="518"/>
    </location>
</feature>
<dbReference type="Pfam" id="PF00990">
    <property type="entry name" value="GGDEF"/>
    <property type="match status" value="1"/>
</dbReference>
<dbReference type="SUPFAM" id="SSF55073">
    <property type="entry name" value="Nucleotide cyclase"/>
    <property type="match status" value="1"/>
</dbReference>
<dbReference type="GO" id="GO:0052621">
    <property type="term" value="F:diguanylate cyclase activity"/>
    <property type="evidence" value="ECO:0007669"/>
    <property type="project" value="UniProtKB-EC"/>
</dbReference>
<dbReference type="SMART" id="SM00267">
    <property type="entry name" value="GGDEF"/>
    <property type="match status" value="1"/>
</dbReference>
<dbReference type="OrthoDB" id="9769359at2"/>
<feature type="modified residue" description="4-aspartylphosphate" evidence="3">
    <location>
        <position position="90"/>
    </location>
</feature>
<dbReference type="Gene3D" id="3.30.70.270">
    <property type="match status" value="1"/>
</dbReference>
<protein>
    <recommendedName>
        <fullName evidence="1">diguanylate cyclase</fullName>
        <ecNumber evidence="1">2.7.7.65</ecNumber>
    </recommendedName>
</protein>
<dbReference type="InterPro" id="IPR029787">
    <property type="entry name" value="Nucleotide_cyclase"/>
</dbReference>
<dbReference type="PANTHER" id="PTHR45138">
    <property type="entry name" value="REGULATORY COMPONENTS OF SENSORY TRANSDUCTION SYSTEM"/>
    <property type="match status" value="1"/>
</dbReference>